<keyword evidence="2" id="KW-0808">Transferase</keyword>
<protein>
    <submittedName>
        <fullName evidence="2">Acetyltransferase</fullName>
    </submittedName>
</protein>
<dbReference type="InterPro" id="IPR016181">
    <property type="entry name" value="Acyl_CoA_acyltransferase"/>
</dbReference>
<dbReference type="InterPro" id="IPR045057">
    <property type="entry name" value="Gcn5-rel_NAT"/>
</dbReference>
<dbReference type="PATRIC" id="fig|1423772.3.peg.1421"/>
<evidence type="ECO:0000259" key="1">
    <source>
        <dbReference type="PROSITE" id="PS51729"/>
    </source>
</evidence>
<proteinExistence type="predicted"/>
<dbReference type="Pfam" id="PF14542">
    <property type="entry name" value="Acetyltransf_CG"/>
    <property type="match status" value="1"/>
</dbReference>
<dbReference type="RefSeq" id="WP_039936561.1">
    <property type="nucleotide sequence ID" value="NZ_AYYN01000159.1"/>
</dbReference>
<dbReference type="InterPro" id="IPR031165">
    <property type="entry name" value="GNAT_YJDJ"/>
</dbReference>
<dbReference type="AlphaFoldDB" id="A0A0R2AWP1"/>
<reference evidence="2 3" key="1">
    <citation type="journal article" date="2015" name="Genome Announc.">
        <title>Expanding the biotechnology potential of lactobacilli through comparative genomics of 213 strains and associated genera.</title>
        <authorList>
            <person name="Sun Z."/>
            <person name="Harris H.M."/>
            <person name="McCann A."/>
            <person name="Guo C."/>
            <person name="Argimon S."/>
            <person name="Zhang W."/>
            <person name="Yang X."/>
            <person name="Jeffery I.B."/>
            <person name="Cooney J.C."/>
            <person name="Kagawa T.F."/>
            <person name="Liu W."/>
            <person name="Song Y."/>
            <person name="Salvetti E."/>
            <person name="Wrobel A."/>
            <person name="Rasinkangas P."/>
            <person name="Parkhill J."/>
            <person name="Rea M.C."/>
            <person name="O'Sullivan O."/>
            <person name="Ritari J."/>
            <person name="Douillard F.P."/>
            <person name="Paul Ross R."/>
            <person name="Yang R."/>
            <person name="Briner A.E."/>
            <person name="Felis G.E."/>
            <person name="de Vos W.M."/>
            <person name="Barrangou R."/>
            <person name="Klaenhammer T.R."/>
            <person name="Caufield P.W."/>
            <person name="Cui Y."/>
            <person name="Zhang H."/>
            <person name="O'Toole P.W."/>
        </authorList>
    </citation>
    <scope>NUCLEOTIDE SEQUENCE [LARGE SCALE GENOMIC DNA]</scope>
    <source>
        <strain evidence="2 3">DSM 20452</strain>
    </source>
</reference>
<accession>A0A0R2AWP1</accession>
<dbReference type="PROSITE" id="PS51729">
    <property type="entry name" value="GNAT_YJDJ"/>
    <property type="match status" value="1"/>
</dbReference>
<dbReference type="Gene3D" id="3.40.630.30">
    <property type="match status" value="1"/>
</dbReference>
<dbReference type="EMBL" id="AYYN01000159">
    <property type="protein sequence ID" value="KRM71221.1"/>
    <property type="molecule type" value="Genomic_DNA"/>
</dbReference>
<comment type="caution">
    <text evidence="2">The sequence shown here is derived from an EMBL/GenBank/DDBJ whole genome shotgun (WGS) entry which is preliminary data.</text>
</comment>
<dbReference type="CDD" id="cd04301">
    <property type="entry name" value="NAT_SF"/>
    <property type="match status" value="1"/>
</dbReference>
<gene>
    <name evidence="2" type="ORF">FC48_GL001330</name>
</gene>
<dbReference type="GO" id="GO:0016740">
    <property type="term" value="F:transferase activity"/>
    <property type="evidence" value="ECO:0007669"/>
    <property type="project" value="UniProtKB-KW"/>
</dbReference>
<sequence>MDFIWQDDQLICQNEQQEMLGNIGFKMINNDQTYVIERTFVAEQARGQGLAKKMTVFFLEHAKAQNKTILPLCSYTQKYFAANPELEHLLFKQNK</sequence>
<feature type="domain" description="N-acetyltransferase" evidence="1">
    <location>
        <begin position="2"/>
        <end position="91"/>
    </location>
</feature>
<evidence type="ECO:0000313" key="3">
    <source>
        <dbReference type="Proteomes" id="UP000051612"/>
    </source>
</evidence>
<dbReference type="Proteomes" id="UP000051612">
    <property type="component" value="Unassembled WGS sequence"/>
</dbReference>
<dbReference type="PANTHER" id="PTHR31435:SF9">
    <property type="entry name" value="PROTEIN NATD1"/>
    <property type="match status" value="1"/>
</dbReference>
<dbReference type="PANTHER" id="PTHR31435">
    <property type="entry name" value="PROTEIN NATD1"/>
    <property type="match status" value="1"/>
</dbReference>
<evidence type="ECO:0000313" key="2">
    <source>
        <dbReference type="EMBL" id="KRM71221.1"/>
    </source>
</evidence>
<organism evidence="2 3">
    <name type="scientific">Ligilactobacillus murinus DSM 20452 = NBRC 14221</name>
    <dbReference type="NCBI Taxonomy" id="1423772"/>
    <lineage>
        <taxon>Bacteria</taxon>
        <taxon>Bacillati</taxon>
        <taxon>Bacillota</taxon>
        <taxon>Bacilli</taxon>
        <taxon>Lactobacillales</taxon>
        <taxon>Lactobacillaceae</taxon>
        <taxon>Ligilactobacillus</taxon>
    </lineage>
</organism>
<name>A0A0R2AWP1_9LACO</name>
<dbReference type="SUPFAM" id="SSF55729">
    <property type="entry name" value="Acyl-CoA N-acyltransferases (Nat)"/>
    <property type="match status" value="1"/>
</dbReference>